<comment type="similarity">
    <text evidence="1">Belongs to the EMC8/EMC9 family.</text>
</comment>
<dbReference type="OMA" id="PHCAING"/>
<protein>
    <recommendedName>
        <fullName evidence="2">MPN domain-containing protein</fullName>
    </recommendedName>
</protein>
<evidence type="ECO:0000256" key="1">
    <source>
        <dbReference type="ARBA" id="ARBA00007461"/>
    </source>
</evidence>
<evidence type="ECO:0000259" key="2">
    <source>
        <dbReference type="PROSITE" id="PS50249"/>
    </source>
</evidence>
<dbReference type="CDD" id="cd08060">
    <property type="entry name" value="MPN_UPF0172"/>
    <property type="match status" value="1"/>
</dbReference>
<organism evidence="3 4">
    <name type="scientific">Patiria miniata</name>
    <name type="common">Bat star</name>
    <name type="synonym">Asterina miniata</name>
    <dbReference type="NCBI Taxonomy" id="46514"/>
    <lineage>
        <taxon>Eukaryota</taxon>
        <taxon>Metazoa</taxon>
        <taxon>Echinodermata</taxon>
        <taxon>Eleutherozoa</taxon>
        <taxon>Asterozoa</taxon>
        <taxon>Asteroidea</taxon>
        <taxon>Valvatacea</taxon>
        <taxon>Valvatida</taxon>
        <taxon>Asterinidae</taxon>
        <taxon>Patiria</taxon>
    </lineage>
</organism>
<proteinExistence type="inferred from homology"/>
<name>A0A914B002_PATMI</name>
<accession>A0A914B002</accession>
<evidence type="ECO:0000313" key="4">
    <source>
        <dbReference type="Proteomes" id="UP000887568"/>
    </source>
</evidence>
<sequence length="200" mass="22623">MASETTLSNRAYCKLIMHAAKYPHAALNGVLLAEKRKLKENKILRFVDCVPLCHLSLGLAPVLEVALFQIDSYCQANGLIIAGYYHANEHLKDLNPSPIALKIADKIYDNCNEACFFMIDNTKMFVDCDQCVLKHYTVQDNKWKPKSSNTPLLSDDCLSIAADLLREKTYQDLVDFDTHLDDISNDWLNPEINTHLNSCT</sequence>
<dbReference type="PANTHER" id="PTHR12941:SF10">
    <property type="entry name" value="ER MEMBRANE PROTEIN COMPLEX SUBUNIT 8_9 HOMOLOG"/>
    <property type="match status" value="1"/>
</dbReference>
<feature type="domain" description="MPN" evidence="2">
    <location>
        <begin position="5"/>
        <end position="142"/>
    </location>
</feature>
<reference evidence="3" key="1">
    <citation type="submission" date="2022-11" db="UniProtKB">
        <authorList>
            <consortium name="EnsemblMetazoa"/>
        </authorList>
    </citation>
    <scope>IDENTIFICATION</scope>
</reference>
<dbReference type="InterPro" id="IPR005366">
    <property type="entry name" value="EMC8/9"/>
</dbReference>
<dbReference type="CTD" id="10328"/>
<dbReference type="PROSITE" id="PS50249">
    <property type="entry name" value="MPN"/>
    <property type="match status" value="1"/>
</dbReference>
<dbReference type="Pfam" id="PF03665">
    <property type="entry name" value="UPF0172"/>
    <property type="match status" value="1"/>
</dbReference>
<dbReference type="InterPro" id="IPR037518">
    <property type="entry name" value="MPN"/>
</dbReference>
<dbReference type="Proteomes" id="UP000887568">
    <property type="component" value="Unplaced"/>
</dbReference>
<dbReference type="OrthoDB" id="194468at2759"/>
<dbReference type="RefSeq" id="XP_038069104.1">
    <property type="nucleotide sequence ID" value="XM_038213176.1"/>
</dbReference>
<dbReference type="GeneID" id="119738327"/>
<dbReference type="AlphaFoldDB" id="A0A914B002"/>
<dbReference type="PANTHER" id="PTHR12941">
    <property type="entry name" value="ER MEMBRANE PROTEIN COMPLEX"/>
    <property type="match status" value="1"/>
</dbReference>
<dbReference type="GO" id="GO:0072546">
    <property type="term" value="C:EMC complex"/>
    <property type="evidence" value="ECO:0007669"/>
    <property type="project" value="InterPro"/>
</dbReference>
<dbReference type="EnsemblMetazoa" id="XM_038213176.1">
    <property type="protein sequence ID" value="XP_038069104.1"/>
    <property type="gene ID" value="LOC119738327"/>
</dbReference>
<keyword evidence="4" id="KW-1185">Reference proteome</keyword>
<evidence type="ECO:0000313" key="3">
    <source>
        <dbReference type="EnsemblMetazoa" id="XP_038069104.1"/>
    </source>
</evidence>